<dbReference type="PANTHER" id="PTHR43280">
    <property type="entry name" value="ARAC-FAMILY TRANSCRIPTIONAL REGULATOR"/>
    <property type="match status" value="1"/>
</dbReference>
<feature type="transmembrane region" description="Helical" evidence="4">
    <location>
        <begin position="101"/>
        <end position="119"/>
    </location>
</feature>
<dbReference type="GO" id="GO:0003700">
    <property type="term" value="F:DNA-binding transcription factor activity"/>
    <property type="evidence" value="ECO:0007669"/>
    <property type="project" value="InterPro"/>
</dbReference>
<dbReference type="InterPro" id="IPR009057">
    <property type="entry name" value="Homeodomain-like_sf"/>
</dbReference>
<dbReference type="SUPFAM" id="SSF46689">
    <property type="entry name" value="Homeodomain-like"/>
    <property type="match status" value="1"/>
</dbReference>
<feature type="transmembrane region" description="Helical" evidence="4">
    <location>
        <begin position="178"/>
        <end position="195"/>
    </location>
</feature>
<keyword evidence="1" id="KW-0805">Transcription regulation</keyword>
<feature type="transmembrane region" description="Helical" evidence="4">
    <location>
        <begin position="139"/>
        <end position="157"/>
    </location>
</feature>
<keyword evidence="4" id="KW-1133">Transmembrane helix</keyword>
<dbReference type="AlphaFoldDB" id="A0AAD0XEL6"/>
<evidence type="ECO:0000256" key="3">
    <source>
        <dbReference type="ARBA" id="ARBA00023163"/>
    </source>
</evidence>
<dbReference type="PROSITE" id="PS01124">
    <property type="entry name" value="HTH_ARAC_FAMILY_2"/>
    <property type="match status" value="1"/>
</dbReference>
<evidence type="ECO:0000313" key="7">
    <source>
        <dbReference type="Proteomes" id="UP000279995"/>
    </source>
</evidence>
<dbReference type="Gene3D" id="1.10.10.60">
    <property type="entry name" value="Homeodomain-like"/>
    <property type="match status" value="2"/>
</dbReference>
<dbReference type="PRINTS" id="PR00032">
    <property type="entry name" value="HTHARAC"/>
</dbReference>
<evidence type="ECO:0000256" key="4">
    <source>
        <dbReference type="SAM" id="Phobius"/>
    </source>
</evidence>
<feature type="transmembrane region" description="Helical" evidence="4">
    <location>
        <begin position="39"/>
        <end position="57"/>
    </location>
</feature>
<dbReference type="InterPro" id="IPR018060">
    <property type="entry name" value="HTH_AraC"/>
</dbReference>
<keyword evidence="4" id="KW-0472">Membrane</keyword>
<dbReference type="Pfam" id="PF12833">
    <property type="entry name" value="HTH_18"/>
    <property type="match status" value="1"/>
</dbReference>
<keyword evidence="4" id="KW-0812">Transmembrane</keyword>
<evidence type="ECO:0000256" key="1">
    <source>
        <dbReference type="ARBA" id="ARBA00023015"/>
    </source>
</evidence>
<dbReference type="InterPro" id="IPR018062">
    <property type="entry name" value="HTH_AraC-typ_CS"/>
</dbReference>
<dbReference type="EMBL" id="CP033066">
    <property type="protein sequence ID" value="AYM88480.1"/>
    <property type="molecule type" value="Genomic_DNA"/>
</dbReference>
<dbReference type="InterPro" id="IPR020449">
    <property type="entry name" value="Tscrpt_reg_AraC-type_HTH"/>
</dbReference>
<organism evidence="6 7">
    <name type="scientific">Pseudoalteromonas agarivorans</name>
    <dbReference type="NCBI Taxonomy" id="176102"/>
    <lineage>
        <taxon>Bacteria</taxon>
        <taxon>Pseudomonadati</taxon>
        <taxon>Pseudomonadota</taxon>
        <taxon>Gammaproteobacteria</taxon>
        <taxon>Alteromonadales</taxon>
        <taxon>Pseudoalteromonadaceae</taxon>
        <taxon>Pseudoalteromonas</taxon>
    </lineage>
</organism>
<feature type="domain" description="HTH araC/xylS-type" evidence="5">
    <location>
        <begin position="266"/>
        <end position="368"/>
    </location>
</feature>
<feature type="transmembrane region" description="Helical" evidence="4">
    <location>
        <begin position="12"/>
        <end position="32"/>
    </location>
</feature>
<protein>
    <submittedName>
        <fullName evidence="6">AraC family transcriptional regulator</fullName>
    </submittedName>
</protein>
<dbReference type="Proteomes" id="UP000279995">
    <property type="component" value="Chromosome II"/>
</dbReference>
<feature type="transmembrane region" description="Helical" evidence="4">
    <location>
        <begin position="63"/>
        <end position="86"/>
    </location>
</feature>
<keyword evidence="2" id="KW-0238">DNA-binding</keyword>
<dbReference type="PROSITE" id="PS00041">
    <property type="entry name" value="HTH_ARAC_FAMILY_1"/>
    <property type="match status" value="1"/>
</dbReference>
<proteinExistence type="predicted"/>
<dbReference type="SMART" id="SM00342">
    <property type="entry name" value="HTH_ARAC"/>
    <property type="match status" value="1"/>
</dbReference>
<name>A0AAD0XEL6_9GAMM</name>
<accession>A0AAD0XEL6</accession>
<gene>
    <name evidence="6" type="ORF">D9T18_17460</name>
</gene>
<dbReference type="GO" id="GO:0043565">
    <property type="term" value="F:sequence-specific DNA binding"/>
    <property type="evidence" value="ECO:0007669"/>
    <property type="project" value="InterPro"/>
</dbReference>
<evidence type="ECO:0000313" key="6">
    <source>
        <dbReference type="EMBL" id="AYM88480.1"/>
    </source>
</evidence>
<sequence>MLLISLPMQYLHVIGTFQGILLAAILLFSAGVNNTGRIMGVWCLFLAFYFCCPLIVVHAEDTVFANLIGWGYFVPASFGAFLYLYFRSAIIKKSFHLKDSIHATPLLLCLLLNIDFLFSTPTEKINIANNALHKENIQLLTQVIMFVQAFFYLALSVKLITKSGRHARDTLSNFNPKIFTWLWVVLNLYAAMLLTEAVSTIIGANSTLAIASDLIAFTLIYSVSMAQWREPNLFTIDNLSETPAEALNSTTKAQCFDFNTRAKLLENIVQYMEEEQPYLESELSLDALARYTNLSSHHLSEILNQQANKNFYQFVNEYRIKTVCSQISSNPKERLIDLALSAGFSSKSTFNAVFKQFKGMTPSQYRKQLKLDCE</sequence>
<evidence type="ECO:0000259" key="5">
    <source>
        <dbReference type="PROSITE" id="PS01124"/>
    </source>
</evidence>
<dbReference type="PANTHER" id="PTHR43280:SF2">
    <property type="entry name" value="HTH-TYPE TRANSCRIPTIONAL REGULATOR EXSA"/>
    <property type="match status" value="1"/>
</dbReference>
<keyword evidence="3" id="KW-0804">Transcription</keyword>
<evidence type="ECO:0000256" key="2">
    <source>
        <dbReference type="ARBA" id="ARBA00023125"/>
    </source>
</evidence>
<reference evidence="6 7" key="1">
    <citation type="submission" date="2018-10" db="EMBL/GenBank/DDBJ databases">
        <title>Complete Genome Sequence and Transcriptomic Profiles of a Marine Bacterium, Pseudoalteromonas agarivorans Hao 2018.</title>
        <authorList>
            <person name="Hao L."/>
        </authorList>
    </citation>
    <scope>NUCLEOTIDE SEQUENCE [LARGE SCALE GENOMIC DNA]</scope>
    <source>
        <strain evidence="6 7">Hao 2018</strain>
    </source>
</reference>